<dbReference type="EMBL" id="GBRH01193381">
    <property type="protein sequence ID" value="JAE04515.1"/>
    <property type="molecule type" value="Transcribed_RNA"/>
</dbReference>
<accession>A0A0A9EUV3</accession>
<evidence type="ECO:0000313" key="1">
    <source>
        <dbReference type="EMBL" id="JAE04515.1"/>
    </source>
</evidence>
<protein>
    <recommendedName>
        <fullName evidence="2">Reverse transcriptase zinc-binding domain-containing protein</fullName>
    </recommendedName>
</protein>
<dbReference type="AlphaFoldDB" id="A0A0A9EUV3"/>
<reference evidence="1" key="1">
    <citation type="submission" date="2014-09" db="EMBL/GenBank/DDBJ databases">
        <authorList>
            <person name="Magalhaes I.L.F."/>
            <person name="Oliveira U."/>
            <person name="Santos F.R."/>
            <person name="Vidigal T.H.D.A."/>
            <person name="Brescovit A.D."/>
            <person name="Santos A.J."/>
        </authorList>
    </citation>
    <scope>NUCLEOTIDE SEQUENCE</scope>
    <source>
        <tissue evidence="1">Shoot tissue taken approximately 20 cm above the soil surface</tissue>
    </source>
</reference>
<name>A0A0A9EUV3_ARUDO</name>
<organism evidence="1">
    <name type="scientific">Arundo donax</name>
    <name type="common">Giant reed</name>
    <name type="synonym">Donax arundinaceus</name>
    <dbReference type="NCBI Taxonomy" id="35708"/>
    <lineage>
        <taxon>Eukaryota</taxon>
        <taxon>Viridiplantae</taxon>
        <taxon>Streptophyta</taxon>
        <taxon>Embryophyta</taxon>
        <taxon>Tracheophyta</taxon>
        <taxon>Spermatophyta</taxon>
        <taxon>Magnoliopsida</taxon>
        <taxon>Liliopsida</taxon>
        <taxon>Poales</taxon>
        <taxon>Poaceae</taxon>
        <taxon>PACMAD clade</taxon>
        <taxon>Arundinoideae</taxon>
        <taxon>Arundineae</taxon>
        <taxon>Arundo</taxon>
    </lineage>
</organism>
<proteinExistence type="predicted"/>
<reference evidence="1" key="2">
    <citation type="journal article" date="2015" name="Data Brief">
        <title>Shoot transcriptome of the giant reed, Arundo donax.</title>
        <authorList>
            <person name="Barrero R.A."/>
            <person name="Guerrero F.D."/>
            <person name="Moolhuijzen P."/>
            <person name="Goolsby J.A."/>
            <person name="Tidwell J."/>
            <person name="Bellgard S.E."/>
            <person name="Bellgard M.I."/>
        </authorList>
    </citation>
    <scope>NUCLEOTIDE SEQUENCE</scope>
    <source>
        <tissue evidence="1">Shoot tissue taken approximately 20 cm above the soil surface</tissue>
    </source>
</reference>
<evidence type="ECO:0008006" key="2">
    <source>
        <dbReference type="Google" id="ProtNLM"/>
    </source>
</evidence>
<sequence>MIHLEARKEANGGHCLLAWPKVIRSLELGGLGIHDLKTLCWSLRMRWLWLRKTQPDKPWASFPIQVHESVQALFAVAIISNVGDGSNTLFWTDNWLHGSSLATLAPHIFALVPKWTRNRRTV</sequence>